<gene>
    <name evidence="2" type="ORF">E6H04_14135</name>
</gene>
<dbReference type="PANTHER" id="PTHR35400">
    <property type="entry name" value="SLR1083 PROTEIN"/>
    <property type="match status" value="1"/>
</dbReference>
<dbReference type="EMBL" id="VBAO01000462">
    <property type="protein sequence ID" value="TMI77486.1"/>
    <property type="molecule type" value="Genomic_DNA"/>
</dbReference>
<evidence type="ECO:0000313" key="3">
    <source>
        <dbReference type="Proteomes" id="UP000320048"/>
    </source>
</evidence>
<comment type="caution">
    <text evidence="2">The sequence shown here is derived from an EMBL/GenBank/DDBJ whole genome shotgun (WGS) entry which is preliminary data.</text>
</comment>
<accession>A0A537J368</accession>
<sequence>MTLQSPDHALAVRAVEEALRRVFTHGYDIRVGMPLALGDESEPEPDVAVVRGHFRDYRTHPLTATLVVEVADTSLEFDRARNAARYASGEIPEYWIVNLVDRQVEVFRDAGASPAGDTAYQTRFAAAVGDIVAPLLHPERRIEVITLLP</sequence>
<dbReference type="GO" id="GO:0004519">
    <property type="term" value="F:endonuclease activity"/>
    <property type="evidence" value="ECO:0007669"/>
    <property type="project" value="UniProtKB-KW"/>
</dbReference>
<protein>
    <submittedName>
        <fullName evidence="2">Uma2 family endonuclease</fullName>
    </submittedName>
</protein>
<dbReference type="CDD" id="cd06260">
    <property type="entry name" value="DUF820-like"/>
    <property type="match status" value="1"/>
</dbReference>
<proteinExistence type="predicted"/>
<keyword evidence="2" id="KW-0540">Nuclease</keyword>
<dbReference type="Gene3D" id="3.90.1570.10">
    <property type="entry name" value="tt1808, chain A"/>
    <property type="match status" value="1"/>
</dbReference>
<dbReference type="SUPFAM" id="SSF52980">
    <property type="entry name" value="Restriction endonuclease-like"/>
    <property type="match status" value="1"/>
</dbReference>
<dbReference type="Proteomes" id="UP000320048">
    <property type="component" value="Unassembled WGS sequence"/>
</dbReference>
<dbReference type="Pfam" id="PF05685">
    <property type="entry name" value="Uma2"/>
    <property type="match status" value="1"/>
</dbReference>
<dbReference type="InterPro" id="IPR012296">
    <property type="entry name" value="Nuclease_put_TT1808"/>
</dbReference>
<dbReference type="InterPro" id="IPR011335">
    <property type="entry name" value="Restrct_endonuc-II-like"/>
</dbReference>
<dbReference type="InterPro" id="IPR008538">
    <property type="entry name" value="Uma2"/>
</dbReference>
<name>A0A537J368_9BACT</name>
<reference evidence="2 3" key="1">
    <citation type="journal article" date="2019" name="Nat. Microbiol.">
        <title>Mediterranean grassland soil C-N compound turnover is dependent on rainfall and depth, and is mediated by genomically divergent microorganisms.</title>
        <authorList>
            <person name="Diamond S."/>
            <person name="Andeer P.F."/>
            <person name="Li Z."/>
            <person name="Crits-Christoph A."/>
            <person name="Burstein D."/>
            <person name="Anantharaman K."/>
            <person name="Lane K.R."/>
            <person name="Thomas B.C."/>
            <person name="Pan C."/>
            <person name="Northen T.R."/>
            <person name="Banfield J.F."/>
        </authorList>
    </citation>
    <scope>NUCLEOTIDE SEQUENCE [LARGE SCALE GENOMIC DNA]</scope>
    <source>
        <strain evidence="2">NP_7</strain>
    </source>
</reference>
<keyword evidence="2" id="KW-0255">Endonuclease</keyword>
<keyword evidence="2" id="KW-0378">Hydrolase</keyword>
<evidence type="ECO:0000259" key="1">
    <source>
        <dbReference type="Pfam" id="PF05685"/>
    </source>
</evidence>
<organism evidence="2 3">
    <name type="scientific">Candidatus Segetimicrobium genomatis</name>
    <dbReference type="NCBI Taxonomy" id="2569760"/>
    <lineage>
        <taxon>Bacteria</taxon>
        <taxon>Bacillati</taxon>
        <taxon>Candidatus Sysuimicrobiota</taxon>
        <taxon>Candidatus Sysuimicrobiia</taxon>
        <taxon>Candidatus Sysuimicrobiales</taxon>
        <taxon>Candidatus Segetimicrobiaceae</taxon>
        <taxon>Candidatus Segetimicrobium</taxon>
    </lineage>
</organism>
<dbReference type="PANTHER" id="PTHR35400:SF1">
    <property type="entry name" value="SLR1083 PROTEIN"/>
    <property type="match status" value="1"/>
</dbReference>
<dbReference type="AlphaFoldDB" id="A0A537J368"/>
<feature type="domain" description="Putative restriction endonuclease" evidence="1">
    <location>
        <begin position="1"/>
        <end position="110"/>
    </location>
</feature>
<evidence type="ECO:0000313" key="2">
    <source>
        <dbReference type="EMBL" id="TMI77486.1"/>
    </source>
</evidence>